<dbReference type="Gene3D" id="2.60.40.10">
    <property type="entry name" value="Immunoglobulins"/>
    <property type="match status" value="1"/>
</dbReference>
<evidence type="ECO:0000256" key="11">
    <source>
        <dbReference type="ARBA" id="ARBA00022833"/>
    </source>
</evidence>
<evidence type="ECO:0000256" key="10">
    <source>
        <dbReference type="ARBA" id="ARBA00022801"/>
    </source>
</evidence>
<feature type="domain" description="PKD" evidence="15">
    <location>
        <begin position="889"/>
        <end position="977"/>
    </location>
</feature>
<dbReference type="Gene3D" id="1.10.390.20">
    <property type="match status" value="1"/>
</dbReference>
<comment type="cofactor">
    <cofactor evidence="3">
        <name>Zn(2+)</name>
        <dbReference type="ChEBI" id="CHEBI:29105"/>
    </cofactor>
</comment>
<dbReference type="SUPFAM" id="SSF49299">
    <property type="entry name" value="PKD domain"/>
    <property type="match status" value="1"/>
</dbReference>
<dbReference type="Gene3D" id="3.40.30.160">
    <property type="entry name" value="Collagenase ColT, N-terminal domain"/>
    <property type="match status" value="1"/>
</dbReference>
<keyword evidence="8" id="KW-0479">Metal-binding</keyword>
<evidence type="ECO:0000256" key="14">
    <source>
        <dbReference type="SAM" id="SignalP"/>
    </source>
</evidence>
<evidence type="ECO:0000256" key="8">
    <source>
        <dbReference type="ARBA" id="ARBA00022723"/>
    </source>
</evidence>
<reference evidence="16 17" key="1">
    <citation type="submission" date="2015-03" db="EMBL/GenBank/DDBJ databases">
        <title>Genome sequence of Pseudoalteromonas aurantia.</title>
        <authorList>
            <person name="Xie B.-B."/>
            <person name="Rong J.-C."/>
            <person name="Qin Q.-L."/>
            <person name="Zhang Y.-Z."/>
        </authorList>
    </citation>
    <scope>NUCLEOTIDE SEQUENCE [LARGE SCALE GENOMIC DNA]</scope>
    <source>
        <strain evidence="16 17">208</strain>
    </source>
</reference>
<dbReference type="InterPro" id="IPR002169">
    <property type="entry name" value="Peptidase_M9A/M9B"/>
</dbReference>
<dbReference type="Proteomes" id="UP000615755">
    <property type="component" value="Unassembled WGS sequence"/>
</dbReference>
<dbReference type="InterPro" id="IPR022409">
    <property type="entry name" value="PKD/Chitinase_dom"/>
</dbReference>
<evidence type="ECO:0000256" key="5">
    <source>
        <dbReference type="ARBA" id="ARBA00012653"/>
    </source>
</evidence>
<feature type="chain" id="PRO_5047051626" description="microbial collagenase" evidence="14">
    <location>
        <begin position="22"/>
        <end position="1078"/>
    </location>
</feature>
<accession>A0ABR9EIL7</accession>
<dbReference type="Pfam" id="PF01752">
    <property type="entry name" value="Peptidase_M9"/>
    <property type="match status" value="1"/>
</dbReference>
<evidence type="ECO:0000256" key="3">
    <source>
        <dbReference type="ARBA" id="ARBA00001947"/>
    </source>
</evidence>
<evidence type="ECO:0000313" key="16">
    <source>
        <dbReference type="EMBL" id="MBE0370843.1"/>
    </source>
</evidence>
<keyword evidence="12" id="KW-0482">Metalloprotease</keyword>
<keyword evidence="10" id="KW-0378">Hydrolase</keyword>
<keyword evidence="11" id="KW-0862">Zinc</keyword>
<evidence type="ECO:0000256" key="7">
    <source>
        <dbReference type="ARBA" id="ARBA00022670"/>
    </source>
</evidence>
<keyword evidence="7" id="KW-0645">Protease</keyword>
<dbReference type="Pfam" id="PF04151">
    <property type="entry name" value="PPC"/>
    <property type="match status" value="2"/>
</dbReference>
<feature type="signal peptide" evidence="14">
    <location>
        <begin position="1"/>
        <end position="21"/>
    </location>
</feature>
<evidence type="ECO:0000256" key="6">
    <source>
        <dbReference type="ARBA" id="ARBA00022525"/>
    </source>
</evidence>
<evidence type="ECO:0000256" key="4">
    <source>
        <dbReference type="ARBA" id="ARBA00004613"/>
    </source>
</evidence>
<keyword evidence="6" id="KW-0964">Secreted</keyword>
<comment type="caution">
    <text evidence="16">The sequence shown here is derived from an EMBL/GenBank/DDBJ whole genome shotgun (WGS) entry which is preliminary data.</text>
</comment>
<evidence type="ECO:0000259" key="15">
    <source>
        <dbReference type="PROSITE" id="PS50093"/>
    </source>
</evidence>
<comment type="cofactor">
    <cofactor evidence="2">
        <name>Ca(2+)</name>
        <dbReference type="ChEBI" id="CHEBI:29108"/>
    </cofactor>
</comment>
<comment type="catalytic activity">
    <reaction evidence="1">
        <text>Digestion of native collagen in the triple helical region at Xaa-|-Gly bonds. With synthetic peptides, a preference is shown for Gly at P3 and P1', Pro and Ala at P2 and P2', and hydroxyproline, Ala or Arg at P3'.</text>
        <dbReference type="EC" id="3.4.24.3"/>
    </reaction>
</comment>
<keyword evidence="9 14" id="KW-0732">Signal</keyword>
<comment type="subcellular location">
    <subcellularLocation>
        <location evidence="4">Secreted</location>
    </subcellularLocation>
</comment>
<name>A0ABR9EIL7_9GAMM</name>
<evidence type="ECO:0000256" key="2">
    <source>
        <dbReference type="ARBA" id="ARBA00001913"/>
    </source>
</evidence>
<evidence type="ECO:0000256" key="9">
    <source>
        <dbReference type="ARBA" id="ARBA00022729"/>
    </source>
</evidence>
<dbReference type="RefSeq" id="WP_192509881.1">
    <property type="nucleotide sequence ID" value="NZ_AQGV01000015.1"/>
</dbReference>
<keyword evidence="17" id="KW-1185">Reference proteome</keyword>
<organism evidence="16 17">
    <name type="scientific">Pseudoalteromonas aurantia 208</name>
    <dbReference type="NCBI Taxonomy" id="1314867"/>
    <lineage>
        <taxon>Bacteria</taxon>
        <taxon>Pseudomonadati</taxon>
        <taxon>Pseudomonadota</taxon>
        <taxon>Gammaproteobacteria</taxon>
        <taxon>Alteromonadales</taxon>
        <taxon>Pseudoalteromonadaceae</taxon>
        <taxon>Pseudoalteromonas</taxon>
    </lineage>
</organism>
<protein>
    <recommendedName>
        <fullName evidence="5">microbial collagenase</fullName>
        <ecNumber evidence="5">3.4.24.3</ecNumber>
    </recommendedName>
</protein>
<dbReference type="InterPro" id="IPR000601">
    <property type="entry name" value="PKD_dom"/>
</dbReference>
<dbReference type="Pfam" id="PF08453">
    <property type="entry name" value="Peptidase_M9_N"/>
    <property type="match status" value="1"/>
</dbReference>
<dbReference type="InterPro" id="IPR007280">
    <property type="entry name" value="Peptidase_C_arc/bac"/>
</dbReference>
<dbReference type="InterPro" id="IPR013783">
    <property type="entry name" value="Ig-like_fold"/>
</dbReference>
<sequence>MRIIKTLPLLLLTTCVQTALASSNPPAVGISSSATDAVAHAKAKNTTSSIALHADNYSTPADEVHTQHVKKHTVSTAALNTVNADTTNCNDSAFVTSGRNLLTQIKTQSYDCVGRLFTDASDAVRIGTFTQANIITVANEAKAKALTYNGTDADQYMQALQYWIRAFYYYGNRELLTPENQQATKSALDALFANSHMYDKTAENAKVIELAVVNLNNASLQEKYMPIVHQLLDRYDESYEEVAGWGDIFAAAIWGIPNACARFADCRTAEHTAAFITKLGNFIHNNINWLDKGATDYHLHNLGYQLGNIYSGKNDSHFSSIQATLVNEVNKVFNSYGPLKADSGRRAYLQTLNAVNYRGKCSEHNVCSKKDEIISSVLNDRINCPSGTLFMWAQDMNQAQLDWACSSLRSHEEHFHTTLKTNRIPVTPDDNDLLRMVVFNDAAEWRIYGGVLFGASTDNGGLYLEGDPSKAGDQATFFAYEEVPARPIFDIWNLRHEYIHYLDGRFITQGDFRDVNGAGKTVWYGEGIAEYISRRNCNDGAATEAGNATHNISTIFGNEYGVGQNRIYSWGYLASRYMFERQNTTFFNMLDKFKVGDYASYRTSMVDSWISNKTFDADFSNWLTTVTSSGCTVDNTRPPSPIEPIDIGDIQGDELPGINACALNRPRESRDISAGKAICIENKANNHQVQLGLNVPVGLVDVSLEITLRHGTGNANLLHRWDKRPNSTTYDHISNGPSNNETILVPNVKAGWNYIHVPADSEFTDVTVLARYIQNGAPIDDNILVNGVSKKVSGQKSEEVHFTMQVPANVATLTFDTSGGTGDADMYVKYGAAPTTNSHDCRPYKGGNVEQCVMDNIQAGTYHIMLRGYDNFTDVNLVGKYTTGNNNAAPTALTDGPYSGNVNTAIAMSSNNSSDSDGSIASRAWDFGDGSTSSSANPSHTYSTTGTYTVTLTVTDNEGATASTTTTATISSASNGNSLDNGVVKLVSGTTNEESIYTLVVPAGASNLTITTSGSSGDVDMHVKFGEAPTKASYDCRPWKVGSNESCTINNVQAGTYYIMLLGHNNYTDVQLVGNYTP</sequence>
<evidence type="ECO:0000256" key="13">
    <source>
        <dbReference type="ARBA" id="ARBA00023145"/>
    </source>
</evidence>
<evidence type="ECO:0000256" key="12">
    <source>
        <dbReference type="ARBA" id="ARBA00023049"/>
    </source>
</evidence>
<dbReference type="Pfam" id="PF18911">
    <property type="entry name" value="PKD_4"/>
    <property type="match status" value="1"/>
</dbReference>
<dbReference type="EC" id="3.4.24.3" evidence="5"/>
<gene>
    <name evidence="16" type="ORF">PAUR_b0950</name>
</gene>
<dbReference type="SMART" id="SM00089">
    <property type="entry name" value="PKD"/>
    <property type="match status" value="1"/>
</dbReference>
<keyword evidence="13" id="KW-0865">Zymogen</keyword>
<proteinExistence type="predicted"/>
<dbReference type="Gene3D" id="2.60.120.380">
    <property type="match status" value="3"/>
</dbReference>
<dbReference type="PRINTS" id="PR00931">
    <property type="entry name" value="MICOLLPTASE"/>
</dbReference>
<dbReference type="EMBL" id="AQGV01000015">
    <property type="protein sequence ID" value="MBE0370843.1"/>
    <property type="molecule type" value="Genomic_DNA"/>
</dbReference>
<dbReference type="PROSITE" id="PS50093">
    <property type="entry name" value="PKD"/>
    <property type="match status" value="1"/>
</dbReference>
<dbReference type="InterPro" id="IPR013661">
    <property type="entry name" value="Peptidase_M9_N_dom"/>
</dbReference>
<evidence type="ECO:0000256" key="1">
    <source>
        <dbReference type="ARBA" id="ARBA00000424"/>
    </source>
</evidence>
<dbReference type="InterPro" id="IPR035986">
    <property type="entry name" value="PKD_dom_sf"/>
</dbReference>
<evidence type="ECO:0000313" key="17">
    <source>
        <dbReference type="Proteomes" id="UP000615755"/>
    </source>
</evidence>